<feature type="region of interest" description="Disordered" evidence="1">
    <location>
        <begin position="1"/>
        <end position="89"/>
    </location>
</feature>
<sequence>MPETGPTVRDYFCGNNVRNEAAEPEGAAMQKRDQPDGPEPGARSGLEEQPRERSVPGSESAAEGYESDAESGTRDGDPTAGVENEPDDI</sequence>
<feature type="compositionally biased region" description="Basic and acidic residues" evidence="1">
    <location>
        <begin position="45"/>
        <end position="54"/>
    </location>
</feature>
<evidence type="ECO:0000256" key="1">
    <source>
        <dbReference type="SAM" id="MobiDB-lite"/>
    </source>
</evidence>
<gene>
    <name evidence="2" type="ORF">GCM10009546_16750</name>
</gene>
<organism evidence="2 3">
    <name type="scientific">Actinomadura livida</name>
    <dbReference type="NCBI Taxonomy" id="79909"/>
    <lineage>
        <taxon>Bacteria</taxon>
        <taxon>Bacillati</taxon>
        <taxon>Actinomycetota</taxon>
        <taxon>Actinomycetes</taxon>
        <taxon>Streptosporangiales</taxon>
        <taxon>Thermomonosporaceae</taxon>
        <taxon>Actinomadura</taxon>
    </lineage>
</organism>
<name>A0ABN1DYB8_9ACTN</name>
<accession>A0ABN1DYB8</accession>
<dbReference type="EMBL" id="BAAAHD010000016">
    <property type="protein sequence ID" value="GAA0555415.1"/>
    <property type="molecule type" value="Genomic_DNA"/>
</dbReference>
<comment type="caution">
    <text evidence="2">The sequence shown here is derived from an EMBL/GenBank/DDBJ whole genome shotgun (WGS) entry which is preliminary data.</text>
</comment>
<proteinExistence type="predicted"/>
<dbReference type="Proteomes" id="UP001501427">
    <property type="component" value="Unassembled WGS sequence"/>
</dbReference>
<reference evidence="2 3" key="1">
    <citation type="journal article" date="2019" name="Int. J. Syst. Evol. Microbiol.">
        <title>The Global Catalogue of Microorganisms (GCM) 10K type strain sequencing project: providing services to taxonomists for standard genome sequencing and annotation.</title>
        <authorList>
            <consortium name="The Broad Institute Genomics Platform"/>
            <consortium name="The Broad Institute Genome Sequencing Center for Infectious Disease"/>
            <person name="Wu L."/>
            <person name="Ma J."/>
        </authorList>
    </citation>
    <scope>NUCLEOTIDE SEQUENCE [LARGE SCALE GENOMIC DNA]</scope>
    <source>
        <strain evidence="2 3">JCM 10667</strain>
    </source>
</reference>
<evidence type="ECO:0000313" key="3">
    <source>
        <dbReference type="Proteomes" id="UP001501427"/>
    </source>
</evidence>
<protein>
    <submittedName>
        <fullName evidence="2">Uncharacterized protein</fullName>
    </submittedName>
</protein>
<keyword evidence="3" id="KW-1185">Reference proteome</keyword>
<evidence type="ECO:0000313" key="2">
    <source>
        <dbReference type="EMBL" id="GAA0555415.1"/>
    </source>
</evidence>